<sequence>MIIARDGFDNPEVKAFFKFLHPLVKLPSQKDLGGRILEESAQKINIFIQEVAQKDTNSITLAYDNWKNIKKESIFGSILITSMGKVLIWNAKDILNKHTRWFDVQHKTEDMLNNLNKEEIKVNAVVTDCASQYEVARQYYIQVN</sequence>
<evidence type="ECO:0000313" key="2">
    <source>
        <dbReference type="Proteomes" id="UP000789759"/>
    </source>
</evidence>
<dbReference type="AlphaFoldDB" id="A0A9N8W573"/>
<comment type="caution">
    <text evidence="1">The sequence shown here is derived from an EMBL/GenBank/DDBJ whole genome shotgun (WGS) entry which is preliminary data.</text>
</comment>
<evidence type="ECO:0000313" key="1">
    <source>
        <dbReference type="EMBL" id="CAG8477648.1"/>
    </source>
</evidence>
<gene>
    <name evidence="1" type="ORF">CPELLU_LOCUS1375</name>
</gene>
<keyword evidence="2" id="KW-1185">Reference proteome</keyword>
<dbReference type="OrthoDB" id="2442689at2759"/>
<dbReference type="EMBL" id="CAJVQA010000493">
    <property type="protein sequence ID" value="CAG8477648.1"/>
    <property type="molecule type" value="Genomic_DNA"/>
</dbReference>
<reference evidence="1" key="1">
    <citation type="submission" date="2021-06" db="EMBL/GenBank/DDBJ databases">
        <authorList>
            <person name="Kallberg Y."/>
            <person name="Tangrot J."/>
            <person name="Rosling A."/>
        </authorList>
    </citation>
    <scope>NUCLEOTIDE SEQUENCE</scope>
    <source>
        <strain evidence="1">FL966</strain>
    </source>
</reference>
<proteinExistence type="predicted"/>
<accession>A0A9N8W573</accession>
<organism evidence="1 2">
    <name type="scientific">Cetraspora pellucida</name>
    <dbReference type="NCBI Taxonomy" id="1433469"/>
    <lineage>
        <taxon>Eukaryota</taxon>
        <taxon>Fungi</taxon>
        <taxon>Fungi incertae sedis</taxon>
        <taxon>Mucoromycota</taxon>
        <taxon>Glomeromycotina</taxon>
        <taxon>Glomeromycetes</taxon>
        <taxon>Diversisporales</taxon>
        <taxon>Gigasporaceae</taxon>
        <taxon>Cetraspora</taxon>
    </lineage>
</organism>
<protein>
    <submittedName>
        <fullName evidence="1">2757_t:CDS:1</fullName>
    </submittedName>
</protein>
<dbReference type="Proteomes" id="UP000789759">
    <property type="component" value="Unassembled WGS sequence"/>
</dbReference>
<name>A0A9N8W573_9GLOM</name>